<keyword evidence="4" id="KW-1185">Reference proteome</keyword>
<evidence type="ECO:0000256" key="1">
    <source>
        <dbReference type="SAM" id="MobiDB-lite"/>
    </source>
</evidence>
<evidence type="ECO:0000313" key="2">
    <source>
        <dbReference type="EMBL" id="KAG8379419.1"/>
    </source>
</evidence>
<protein>
    <submittedName>
        <fullName evidence="2">Uncharacterized protein</fullName>
    </submittedName>
</protein>
<evidence type="ECO:0000313" key="4">
    <source>
        <dbReference type="Proteomes" id="UP000826271"/>
    </source>
</evidence>
<organism evidence="2 4">
    <name type="scientific">Buddleja alternifolia</name>
    <dbReference type="NCBI Taxonomy" id="168488"/>
    <lineage>
        <taxon>Eukaryota</taxon>
        <taxon>Viridiplantae</taxon>
        <taxon>Streptophyta</taxon>
        <taxon>Embryophyta</taxon>
        <taxon>Tracheophyta</taxon>
        <taxon>Spermatophyta</taxon>
        <taxon>Magnoliopsida</taxon>
        <taxon>eudicotyledons</taxon>
        <taxon>Gunneridae</taxon>
        <taxon>Pentapetalae</taxon>
        <taxon>asterids</taxon>
        <taxon>lamiids</taxon>
        <taxon>Lamiales</taxon>
        <taxon>Scrophulariaceae</taxon>
        <taxon>Buddlejeae</taxon>
        <taxon>Buddleja</taxon>
    </lineage>
</organism>
<proteinExistence type="predicted"/>
<gene>
    <name evidence="2" type="ORF">BUALT_Bualt07G0086500</name>
    <name evidence="3" type="ORF">BUALT_Bualt07G0086600</name>
</gene>
<accession>A0AAV6XAK4</accession>
<comment type="caution">
    <text evidence="2">The sequence shown here is derived from an EMBL/GenBank/DDBJ whole genome shotgun (WGS) entry which is preliminary data.</text>
</comment>
<dbReference type="AlphaFoldDB" id="A0AAV6XAK4"/>
<reference evidence="2" key="1">
    <citation type="submission" date="2019-10" db="EMBL/GenBank/DDBJ databases">
        <authorList>
            <person name="Zhang R."/>
            <person name="Pan Y."/>
            <person name="Wang J."/>
            <person name="Ma R."/>
            <person name="Yu S."/>
        </authorList>
    </citation>
    <scope>NUCLEOTIDE SEQUENCE</scope>
    <source>
        <strain evidence="2">LA-IB0</strain>
        <tissue evidence="2">Leaf</tissue>
    </source>
</reference>
<dbReference type="EMBL" id="WHWC01000007">
    <property type="protein sequence ID" value="KAG8379419.1"/>
    <property type="molecule type" value="Genomic_DNA"/>
</dbReference>
<dbReference type="Proteomes" id="UP000826271">
    <property type="component" value="Unassembled WGS sequence"/>
</dbReference>
<dbReference type="EMBL" id="WHWC01000007">
    <property type="protein sequence ID" value="KAG8379420.1"/>
    <property type="molecule type" value="Genomic_DNA"/>
</dbReference>
<evidence type="ECO:0000313" key="3">
    <source>
        <dbReference type="EMBL" id="KAG8379420.1"/>
    </source>
</evidence>
<feature type="compositionally biased region" description="Low complexity" evidence="1">
    <location>
        <begin position="61"/>
        <end position="75"/>
    </location>
</feature>
<name>A0AAV6XAK4_9LAMI</name>
<feature type="region of interest" description="Disordered" evidence="1">
    <location>
        <begin position="55"/>
        <end position="111"/>
    </location>
</feature>
<sequence length="111" mass="12794">MEVEEKNVVQWLANTEKGLEGPPTGPFFRFHREYGHHTDSCKALVEEIERLIRSGHMKRPMSNSNNNMRNHSRGSSFRERGTPWNRGRANPGRGTERDGPTTFSPVVRCWT</sequence>